<dbReference type="GO" id="GO:0000480">
    <property type="term" value="P:endonucleolytic cleavage in 5'-ETS of tricistronic rRNA transcript (SSU-rRNA, 5.8S rRNA, LSU-rRNA)"/>
    <property type="evidence" value="ECO:0007669"/>
    <property type="project" value="TreeGrafter"/>
</dbReference>
<dbReference type="GO" id="GO:0000472">
    <property type="term" value="P:endonucleolytic cleavage to generate mature 5'-end of SSU-rRNA from (SSU-rRNA, 5.8S rRNA, LSU-rRNA)"/>
    <property type="evidence" value="ECO:0007669"/>
    <property type="project" value="TreeGrafter"/>
</dbReference>
<gene>
    <name evidence="3" type="primary">TBL3_2</name>
    <name evidence="3" type="ORF">OS493_019901</name>
</gene>
<dbReference type="OrthoDB" id="5414888at2759"/>
<dbReference type="Gene3D" id="2.130.10.10">
    <property type="entry name" value="YVTN repeat-like/Quinoprotein amine dehydrogenase"/>
    <property type="match status" value="1"/>
</dbReference>
<dbReference type="AlphaFoldDB" id="A0A9X0CLJ6"/>
<organism evidence="3 4">
    <name type="scientific">Desmophyllum pertusum</name>
    <dbReference type="NCBI Taxonomy" id="174260"/>
    <lineage>
        <taxon>Eukaryota</taxon>
        <taxon>Metazoa</taxon>
        <taxon>Cnidaria</taxon>
        <taxon>Anthozoa</taxon>
        <taxon>Hexacorallia</taxon>
        <taxon>Scleractinia</taxon>
        <taxon>Caryophylliina</taxon>
        <taxon>Caryophylliidae</taxon>
        <taxon>Desmophyllum</taxon>
    </lineage>
</organism>
<name>A0A9X0CLJ6_9CNID</name>
<evidence type="ECO:0000313" key="4">
    <source>
        <dbReference type="Proteomes" id="UP001163046"/>
    </source>
</evidence>
<keyword evidence="2" id="KW-0677">Repeat</keyword>
<dbReference type="EMBL" id="MU827313">
    <property type="protein sequence ID" value="KAJ7358994.1"/>
    <property type="molecule type" value="Genomic_DNA"/>
</dbReference>
<dbReference type="InterPro" id="IPR036322">
    <property type="entry name" value="WD40_repeat_dom_sf"/>
</dbReference>
<evidence type="ECO:0000256" key="1">
    <source>
        <dbReference type="ARBA" id="ARBA00022574"/>
    </source>
</evidence>
<accession>A0A9X0CLJ6</accession>
<dbReference type="SUPFAM" id="SSF50978">
    <property type="entry name" value="WD40 repeat-like"/>
    <property type="match status" value="1"/>
</dbReference>
<keyword evidence="4" id="KW-1185">Reference proteome</keyword>
<dbReference type="PANTHER" id="PTHR19854:SF15">
    <property type="entry name" value="TRANSDUCIN BETA-LIKE PROTEIN 3"/>
    <property type="match status" value="1"/>
</dbReference>
<dbReference type="InterPro" id="IPR015943">
    <property type="entry name" value="WD40/YVTN_repeat-like_dom_sf"/>
</dbReference>
<dbReference type="GO" id="GO:0034511">
    <property type="term" value="F:U3 snoRNA binding"/>
    <property type="evidence" value="ECO:0007669"/>
    <property type="project" value="TreeGrafter"/>
</dbReference>
<keyword evidence="1" id="KW-0853">WD repeat</keyword>
<reference evidence="3" key="1">
    <citation type="submission" date="2023-01" db="EMBL/GenBank/DDBJ databases">
        <title>Genome assembly of the deep-sea coral Lophelia pertusa.</title>
        <authorList>
            <person name="Herrera S."/>
            <person name="Cordes E."/>
        </authorList>
    </citation>
    <scope>NUCLEOTIDE SEQUENCE</scope>
    <source>
        <strain evidence="3">USNM1676648</strain>
        <tissue evidence="3">Polyp</tissue>
    </source>
</reference>
<dbReference type="GO" id="GO:0005730">
    <property type="term" value="C:nucleolus"/>
    <property type="evidence" value="ECO:0007669"/>
    <property type="project" value="TreeGrafter"/>
</dbReference>
<dbReference type="PANTHER" id="PTHR19854">
    <property type="entry name" value="TRANSDUCIN BETA-LIKE 3"/>
    <property type="match status" value="1"/>
</dbReference>
<comment type="caution">
    <text evidence="3">The sequence shown here is derived from an EMBL/GenBank/DDBJ whole genome shotgun (WGS) entry which is preliminary data.</text>
</comment>
<evidence type="ECO:0000256" key="2">
    <source>
        <dbReference type="ARBA" id="ARBA00022737"/>
    </source>
</evidence>
<proteinExistence type="predicted"/>
<dbReference type="GO" id="GO:0030686">
    <property type="term" value="C:90S preribosome"/>
    <property type="evidence" value="ECO:0007669"/>
    <property type="project" value="TreeGrafter"/>
</dbReference>
<protein>
    <submittedName>
        <fullName evidence="3">Transducin (Beta)-like 3</fullName>
    </submittedName>
</protein>
<sequence>MRDLGVVAVVTFDHNIVFQELESLKRTKQFVGYNDEILDLCFAGGDESHLAVATNSSQLRIYDMTSMNCQLLEGHTDIVFGSRDKQQWRHFGHWVKGQYSAHLADEKTE</sequence>
<evidence type="ECO:0000313" key="3">
    <source>
        <dbReference type="EMBL" id="KAJ7358994.1"/>
    </source>
</evidence>
<dbReference type="Proteomes" id="UP001163046">
    <property type="component" value="Unassembled WGS sequence"/>
</dbReference>